<proteinExistence type="predicted"/>
<protein>
    <submittedName>
        <fullName evidence="2">Pentatricopeptide repeat-containing protein</fullName>
    </submittedName>
</protein>
<dbReference type="GO" id="GO:0003723">
    <property type="term" value="F:RNA binding"/>
    <property type="evidence" value="ECO:0007669"/>
    <property type="project" value="InterPro"/>
</dbReference>
<comment type="caution">
    <text evidence="2">The sequence shown here is derived from an EMBL/GenBank/DDBJ whole genome shotgun (WGS) entry which is preliminary data.</text>
</comment>
<dbReference type="Gene3D" id="1.25.40.10">
    <property type="entry name" value="Tetratricopeptide repeat domain"/>
    <property type="match status" value="1"/>
</dbReference>
<name>A0AAW2VP47_SESRA</name>
<gene>
    <name evidence="2" type="ORF">Sradi_0727300</name>
</gene>
<dbReference type="AlphaFoldDB" id="A0AAW2VP47"/>
<dbReference type="EMBL" id="JACGWJ010000003">
    <property type="protein sequence ID" value="KAL0431013.1"/>
    <property type="molecule type" value="Genomic_DNA"/>
</dbReference>
<organism evidence="2">
    <name type="scientific">Sesamum radiatum</name>
    <name type="common">Black benniseed</name>
    <dbReference type="NCBI Taxonomy" id="300843"/>
    <lineage>
        <taxon>Eukaryota</taxon>
        <taxon>Viridiplantae</taxon>
        <taxon>Streptophyta</taxon>
        <taxon>Embryophyta</taxon>
        <taxon>Tracheophyta</taxon>
        <taxon>Spermatophyta</taxon>
        <taxon>Magnoliopsida</taxon>
        <taxon>eudicotyledons</taxon>
        <taxon>Gunneridae</taxon>
        <taxon>Pentapetalae</taxon>
        <taxon>asterids</taxon>
        <taxon>lamiids</taxon>
        <taxon>Lamiales</taxon>
        <taxon>Pedaliaceae</taxon>
        <taxon>Sesamum</taxon>
    </lineage>
</organism>
<reference evidence="2" key="2">
    <citation type="journal article" date="2024" name="Plant">
        <title>Genomic evolution and insights into agronomic trait innovations of Sesamum species.</title>
        <authorList>
            <person name="Miao H."/>
            <person name="Wang L."/>
            <person name="Qu L."/>
            <person name="Liu H."/>
            <person name="Sun Y."/>
            <person name="Le M."/>
            <person name="Wang Q."/>
            <person name="Wei S."/>
            <person name="Zheng Y."/>
            <person name="Lin W."/>
            <person name="Duan Y."/>
            <person name="Cao H."/>
            <person name="Xiong S."/>
            <person name="Wang X."/>
            <person name="Wei L."/>
            <person name="Li C."/>
            <person name="Ma Q."/>
            <person name="Ju M."/>
            <person name="Zhao R."/>
            <person name="Li G."/>
            <person name="Mu C."/>
            <person name="Tian Q."/>
            <person name="Mei H."/>
            <person name="Zhang T."/>
            <person name="Gao T."/>
            <person name="Zhang H."/>
        </authorList>
    </citation>
    <scope>NUCLEOTIDE SEQUENCE</scope>
    <source>
        <strain evidence="2">G02</strain>
    </source>
</reference>
<keyword evidence="1" id="KW-0677">Repeat</keyword>
<sequence>MLDCGVESDDDAYSSLFSCCSHGGLIHEGSRHFVNIYKVHSIKPSMMHHSCIIVMLGRGGYLDEALEYIDSWRLNDPILWPTLLGLYTYEGHFEDVIKVREEMDDKKVVKQP</sequence>
<dbReference type="PANTHER" id="PTHR47926">
    <property type="entry name" value="PENTATRICOPEPTIDE REPEAT-CONTAINING PROTEIN"/>
    <property type="match status" value="1"/>
</dbReference>
<accession>A0AAW2VP47</accession>
<dbReference type="InterPro" id="IPR046960">
    <property type="entry name" value="PPR_At4g14850-like_plant"/>
</dbReference>
<evidence type="ECO:0000313" key="2">
    <source>
        <dbReference type="EMBL" id="KAL0431013.1"/>
    </source>
</evidence>
<reference evidence="2" key="1">
    <citation type="submission" date="2020-06" db="EMBL/GenBank/DDBJ databases">
        <authorList>
            <person name="Li T."/>
            <person name="Hu X."/>
            <person name="Zhang T."/>
            <person name="Song X."/>
            <person name="Zhang H."/>
            <person name="Dai N."/>
            <person name="Sheng W."/>
            <person name="Hou X."/>
            <person name="Wei L."/>
        </authorList>
    </citation>
    <scope>NUCLEOTIDE SEQUENCE</scope>
    <source>
        <strain evidence="2">G02</strain>
        <tissue evidence="2">Leaf</tissue>
    </source>
</reference>
<dbReference type="GO" id="GO:0009451">
    <property type="term" value="P:RNA modification"/>
    <property type="evidence" value="ECO:0007669"/>
    <property type="project" value="InterPro"/>
</dbReference>
<feature type="non-terminal residue" evidence="2">
    <location>
        <position position="112"/>
    </location>
</feature>
<dbReference type="InterPro" id="IPR011990">
    <property type="entry name" value="TPR-like_helical_dom_sf"/>
</dbReference>
<dbReference type="InterPro" id="IPR002885">
    <property type="entry name" value="PPR_rpt"/>
</dbReference>
<evidence type="ECO:0000256" key="1">
    <source>
        <dbReference type="ARBA" id="ARBA00022737"/>
    </source>
</evidence>
<dbReference type="Pfam" id="PF01535">
    <property type="entry name" value="PPR"/>
    <property type="match status" value="2"/>
</dbReference>